<dbReference type="PROSITE" id="PS51688">
    <property type="entry name" value="ICA"/>
    <property type="match status" value="1"/>
</dbReference>
<keyword evidence="1" id="KW-0175">Coiled coil</keyword>
<geneLocation type="plasmid" evidence="3 4">
    <name>AZOBR_p1</name>
</geneLocation>
<feature type="domain" description="Peptidase S74" evidence="2">
    <location>
        <begin position="695"/>
        <end position="825"/>
    </location>
</feature>
<evidence type="ECO:0000313" key="4">
    <source>
        <dbReference type="Proteomes" id="UP000007319"/>
    </source>
</evidence>
<protein>
    <recommendedName>
        <fullName evidence="2">Peptidase S74 domain-containing protein</fullName>
    </recommendedName>
</protein>
<dbReference type="Gene3D" id="1.10.10.10">
    <property type="entry name" value="Winged helix-like DNA-binding domain superfamily/Winged helix DNA-binding domain"/>
    <property type="match status" value="1"/>
</dbReference>
<gene>
    <name evidence="3" type="ORF">AZOBR_p120005</name>
</gene>
<reference evidence="3 4" key="1">
    <citation type="journal article" date="2011" name="PLoS Genet.">
        <title>Azospirillum genomes reveal transition of bacteria from aquatic to terrestrial environments.</title>
        <authorList>
            <person name="Wisniewski-Dye F."/>
            <person name="Borziak K."/>
            <person name="Khalsa-Moyers G."/>
            <person name="Alexandre G."/>
            <person name="Sukharnikov L.O."/>
            <person name="Wuichet K."/>
            <person name="Hurst G.B."/>
            <person name="McDonald W.H."/>
            <person name="Robertson J.S."/>
            <person name="Barbe V."/>
            <person name="Calteau A."/>
            <person name="Rouy Z."/>
            <person name="Mangenot S."/>
            <person name="Prigent-Combaret C."/>
            <person name="Normand P."/>
            <person name="Boyer M."/>
            <person name="Siguier P."/>
            <person name="Dessaux Y."/>
            <person name="Elmerich C."/>
            <person name="Condemine G."/>
            <person name="Krishnen G."/>
            <person name="Kennedy I."/>
            <person name="Paterson A.H."/>
            <person name="Gonzalez V."/>
            <person name="Mavingui P."/>
            <person name="Zhulin I.B."/>
        </authorList>
    </citation>
    <scope>NUCLEOTIDE SEQUENCE [LARGE SCALE GENOMIC DNA]</scope>
    <source>
        <strain evidence="3 4">Sp245</strain>
    </source>
</reference>
<dbReference type="AlphaFoldDB" id="A0A9P1NNC2"/>
<dbReference type="InterPro" id="IPR036388">
    <property type="entry name" value="WH-like_DNA-bd_sf"/>
</dbReference>
<dbReference type="SMART" id="SM00710">
    <property type="entry name" value="PbH1"/>
    <property type="match status" value="4"/>
</dbReference>
<dbReference type="KEGG" id="abs:AZOBR_p120005"/>
<dbReference type="InterPro" id="IPR011050">
    <property type="entry name" value="Pectin_lyase_fold/virulence"/>
</dbReference>
<dbReference type="SUPFAM" id="SSF51126">
    <property type="entry name" value="Pectin lyase-like"/>
    <property type="match status" value="1"/>
</dbReference>
<evidence type="ECO:0000256" key="1">
    <source>
        <dbReference type="SAM" id="Coils"/>
    </source>
</evidence>
<keyword evidence="4" id="KW-1185">Reference proteome</keyword>
<feature type="coiled-coil region" evidence="1">
    <location>
        <begin position="96"/>
        <end position="123"/>
    </location>
</feature>
<accession>A0A9P1NNC2</accession>
<dbReference type="CDD" id="cd10144">
    <property type="entry name" value="Peptidase_S74_CIMCD"/>
    <property type="match status" value="1"/>
</dbReference>
<sequence length="841" mass="89094">MAHIQIDDNEPRRSYDVGAPQTAFVIPFPFFSAADIRCSVGGLELASDGFSVTGAGQSAGGSLVLATPAANTVVTIWRDVAIKRTSDFPDSGPLRVSVLNTDLDRLTAINQQLNDKLNRSLRLPDGDKTVNVALPPASLRAGRLFGFDSEGNLVAIPGPPEVAVTGTVPVAAERGVVARTLAQHLGTRLTIYDAGCLANGANDDAPALALFFASTARKGGTLTIPWDAKLYLGSSVTIPRNWTLEGLGGNQGVTNNATQSYYDRGAQVKLGPGATLRHGGNGGVVDLLVIRAGLVQPVPNVATAATLVSQFSGVAIECAGEDVTIRGCLVLGHSVGIDSKGFARTKVLDCGVDCQAGVLISGGYDICRLERVHVWPFMTATTPGVHAGSDSSHAPLRRTGVGIEFSSDNVGGADWSTAIDCFSYGHAINYSQRNVSNVSFVRCQADYGAPNTGSLRGYSITGTTTYAALINCTAIAQTTCVYVETTGGTLQDNGVRILGGIWAASSTNIFIANGAAIVQGNQFYSGSVGVLFGSGAEPGSIIGNYFQNVGDPIVIDGLVVSKTEILGNSYDGVVEAEPNRLNTPLRVARVIDLVDASAPANQKFARWNNSNNDLTLELVTDNYATATPVYRVIKSGSSATTHQFYIGVTNQLEIGATNIRPNAHILPYGAGIFNLGGPSNLFLQLYAYSGTINTSDEEQKQDRAPIDDALLDAWADVSWCLYRMRDAVAEKGDAARIHSGAIAQQVHAALEAKGIDGFRYGLLCRDEVFEEVFEDRETENGPRKVLVERRPLGLRWGLRYTECFVVEAAYQRRRADRLEGGLADLAQRVAALESQPPSSVG</sequence>
<dbReference type="EMBL" id="HE577328">
    <property type="protein sequence ID" value="CCC99687.1"/>
    <property type="molecule type" value="Genomic_DNA"/>
</dbReference>
<dbReference type="InterPro" id="IPR006626">
    <property type="entry name" value="PbH1"/>
</dbReference>
<dbReference type="Proteomes" id="UP000007319">
    <property type="component" value="Plasmid AZOBR_p1"/>
</dbReference>
<evidence type="ECO:0000259" key="2">
    <source>
        <dbReference type="PROSITE" id="PS51688"/>
    </source>
</evidence>
<dbReference type="InterPro" id="IPR030392">
    <property type="entry name" value="S74_ICA"/>
</dbReference>
<proteinExistence type="predicted"/>
<organism evidence="3 4">
    <name type="scientific">Azospirillum baldaniorum</name>
    <dbReference type="NCBI Taxonomy" id="1064539"/>
    <lineage>
        <taxon>Bacteria</taxon>
        <taxon>Pseudomonadati</taxon>
        <taxon>Pseudomonadota</taxon>
        <taxon>Alphaproteobacteria</taxon>
        <taxon>Rhodospirillales</taxon>
        <taxon>Azospirillaceae</taxon>
        <taxon>Azospirillum</taxon>
    </lineage>
</organism>
<dbReference type="Pfam" id="PF13884">
    <property type="entry name" value="Peptidase_S74"/>
    <property type="match status" value="1"/>
</dbReference>
<evidence type="ECO:0000313" key="3">
    <source>
        <dbReference type="EMBL" id="CCC99687.1"/>
    </source>
</evidence>
<dbReference type="RefSeq" id="WP_014197192.1">
    <property type="nucleotide sequence ID" value="NC_016594.1"/>
</dbReference>
<name>A0A9P1NNC2_9PROT</name>
<keyword evidence="3" id="KW-0614">Plasmid</keyword>